<reference evidence="1 2" key="1">
    <citation type="submission" date="2015-04" db="EMBL/GenBank/DDBJ databases">
        <title>Complete genome sequence of Schizopora paradoxa KUC8140, a cosmopolitan wood degrader in East Asia.</title>
        <authorList>
            <consortium name="DOE Joint Genome Institute"/>
            <person name="Min B."/>
            <person name="Park H."/>
            <person name="Jang Y."/>
            <person name="Kim J.-J."/>
            <person name="Kim K.H."/>
            <person name="Pangilinan J."/>
            <person name="Lipzen A."/>
            <person name="Riley R."/>
            <person name="Grigoriev I.V."/>
            <person name="Spatafora J.W."/>
            <person name="Choi I.-G."/>
        </authorList>
    </citation>
    <scope>NUCLEOTIDE SEQUENCE [LARGE SCALE GENOMIC DNA]</scope>
    <source>
        <strain evidence="1 2">KUC8140</strain>
    </source>
</reference>
<sequence length="471" mass="54731">MSASDMSYERNQKDLKQQDPAADADFTSLAPEIWRIIIELLAGYSREDVLNVCLVGEDFPLRREHIFRYPFKESYLDISNLGLSCRFLCSQVLHYRRTFPQFIVTKSPVEHWIRLVEDLREGEVTHICKWVFVVSYFSWKHVQFLKAILETSARLSHVHANLFLSGGRGSVRPKLQAAIKEVVEKRWDQLESVEWSCDRVEILLGVRRASRLSSLDIDGAPGYSESQVRAAIEDPKTWGRLENLVIDWSCPWPVVDLEDDSEAFSPCRILECDFFPRLRLLKLHYKIPHDTTSITSIISHSPLLETLVLHGIRDMEATPHLKQSDTDLHAPNVVKLALDSEALSHLGLGFAPKTRRLFLLKFGRLRMHNFEKLQPVMVGLFDVIRHIKERMPATLQELQIDGLSVPHVQSMVWDSEIREDFKNVLQDLTKRGIKVLDEMGEVLLPEHYFSSTRTKREWEMHDYRPPLQHWY</sequence>
<name>A0A0H2QWP6_9AGAM</name>
<dbReference type="EMBL" id="KQ086816">
    <property type="protein sequence ID" value="KLO03985.1"/>
    <property type="molecule type" value="Genomic_DNA"/>
</dbReference>
<dbReference type="InParanoid" id="A0A0H2QWP6"/>
<organism evidence="1 2">
    <name type="scientific">Schizopora paradoxa</name>
    <dbReference type="NCBI Taxonomy" id="27342"/>
    <lineage>
        <taxon>Eukaryota</taxon>
        <taxon>Fungi</taxon>
        <taxon>Dikarya</taxon>
        <taxon>Basidiomycota</taxon>
        <taxon>Agaricomycotina</taxon>
        <taxon>Agaricomycetes</taxon>
        <taxon>Hymenochaetales</taxon>
        <taxon>Schizoporaceae</taxon>
        <taxon>Schizopora</taxon>
    </lineage>
</organism>
<evidence type="ECO:0000313" key="1">
    <source>
        <dbReference type="EMBL" id="KLO03985.1"/>
    </source>
</evidence>
<dbReference type="AlphaFoldDB" id="A0A0H2QWP6"/>
<dbReference type="Proteomes" id="UP000053477">
    <property type="component" value="Unassembled WGS sequence"/>
</dbReference>
<proteinExistence type="predicted"/>
<protein>
    <submittedName>
        <fullName evidence="1">Uncharacterized protein</fullName>
    </submittedName>
</protein>
<keyword evidence="2" id="KW-1185">Reference proteome</keyword>
<gene>
    <name evidence="1" type="ORF">SCHPADRAFT_948107</name>
</gene>
<evidence type="ECO:0000313" key="2">
    <source>
        <dbReference type="Proteomes" id="UP000053477"/>
    </source>
</evidence>
<accession>A0A0H2QWP6</accession>